<accession>A0AAV8SLU6</accession>
<name>A0AAV8SLU6_9ROSI</name>
<organism evidence="3 4">
    <name type="scientific">Erythroxylum novogranatense</name>
    <dbReference type="NCBI Taxonomy" id="1862640"/>
    <lineage>
        <taxon>Eukaryota</taxon>
        <taxon>Viridiplantae</taxon>
        <taxon>Streptophyta</taxon>
        <taxon>Embryophyta</taxon>
        <taxon>Tracheophyta</taxon>
        <taxon>Spermatophyta</taxon>
        <taxon>Magnoliopsida</taxon>
        <taxon>eudicotyledons</taxon>
        <taxon>Gunneridae</taxon>
        <taxon>Pentapetalae</taxon>
        <taxon>rosids</taxon>
        <taxon>fabids</taxon>
        <taxon>Malpighiales</taxon>
        <taxon>Erythroxylaceae</taxon>
        <taxon>Erythroxylum</taxon>
    </lineage>
</organism>
<dbReference type="EMBL" id="JAIWQS010000010">
    <property type="protein sequence ID" value="KAJ8752994.1"/>
    <property type="molecule type" value="Genomic_DNA"/>
</dbReference>
<evidence type="ECO:0000313" key="3">
    <source>
        <dbReference type="EMBL" id="KAJ8752994.1"/>
    </source>
</evidence>
<gene>
    <name evidence="3" type="ORF">K2173_008729</name>
</gene>
<dbReference type="PANTHER" id="PTHR13343:SF28">
    <property type="entry name" value="PENTATRICOPEPTIDE REPEAT (PPR) SUPERFAMILY PROTEIN"/>
    <property type="match status" value="1"/>
</dbReference>
<evidence type="ECO:0000313" key="4">
    <source>
        <dbReference type="Proteomes" id="UP001159364"/>
    </source>
</evidence>
<dbReference type="AlphaFoldDB" id="A0AAV8SLU6"/>
<evidence type="ECO:0000256" key="1">
    <source>
        <dbReference type="SAM" id="MobiDB-lite"/>
    </source>
</evidence>
<feature type="region of interest" description="Disordered" evidence="1">
    <location>
        <begin position="207"/>
        <end position="232"/>
    </location>
</feature>
<protein>
    <recommendedName>
        <fullName evidence="2">DUF2470 domain-containing protein</fullName>
    </recommendedName>
</protein>
<sequence length="503" mass="56445">MMMMIESASAVRFSTGGNFCSSSVIPYCRHSLEEATVVPFTTRRFFYPGGFDVPWKKSRRCSDSLFLKRSSLMKNIRASAEHLGSASDPSKPKGGLQYHPFEEISKSTSENNGETSLAAEETARTIVEVNNKATLMFTGLIDDDVHENIVWPDLPYVTDEQGNIYFQVKNDEDMLQSLTPENNFVQAIVGFDAMEMLSVMEAIDDSEIDFGIEDDDSDVEDDENEDEDDEDDYDEDLIAVVEDEDEDDTYEVLGDWAKLETMRASHPMYFAKKLTEVASDDPIDWMQQHPAGLAIQGLIRPALIEEQSEIRKHRSFFNQSNHGDAGKNEGGLNDVGAINGHKQELTSENVSVGPQEPGMDEVPRKRISLYKLETIKIQLVSAHGQDTTVEVEDFRRAQPDIVALSASKIMSHLKAGGDEVTQAFKSLCWRLKGIQVEEAAVIGIDSLGFDLRVCSGTQIQTLRFSFNSRATSEHDARRLLNDLLFPTIHQRMPKRKQAHQNEL</sequence>
<keyword evidence="4" id="KW-1185">Reference proteome</keyword>
<comment type="caution">
    <text evidence="3">The sequence shown here is derived from an EMBL/GenBank/DDBJ whole genome shotgun (WGS) entry which is preliminary data.</text>
</comment>
<dbReference type="Pfam" id="PF10615">
    <property type="entry name" value="DUF2470"/>
    <property type="match status" value="1"/>
</dbReference>
<dbReference type="InterPro" id="IPR019595">
    <property type="entry name" value="DUF2470"/>
</dbReference>
<evidence type="ECO:0000259" key="2">
    <source>
        <dbReference type="Pfam" id="PF10615"/>
    </source>
</evidence>
<dbReference type="InterPro" id="IPR037119">
    <property type="entry name" value="Haem_oxidase_HugZ-like_sf"/>
</dbReference>
<dbReference type="Proteomes" id="UP001159364">
    <property type="component" value="Linkage Group LG10"/>
</dbReference>
<dbReference type="Gene3D" id="3.20.180.10">
    <property type="entry name" value="PNP-oxidase-like"/>
    <property type="match status" value="1"/>
</dbReference>
<feature type="region of interest" description="Disordered" evidence="1">
    <location>
        <begin position="81"/>
        <end position="118"/>
    </location>
</feature>
<dbReference type="SUPFAM" id="SSF50475">
    <property type="entry name" value="FMN-binding split barrel"/>
    <property type="match status" value="1"/>
</dbReference>
<reference evidence="3 4" key="1">
    <citation type="submission" date="2021-09" db="EMBL/GenBank/DDBJ databases">
        <title>Genomic insights and catalytic innovation underlie evolution of tropane alkaloids biosynthesis.</title>
        <authorList>
            <person name="Wang Y.-J."/>
            <person name="Tian T."/>
            <person name="Huang J.-P."/>
            <person name="Huang S.-X."/>
        </authorList>
    </citation>
    <scope>NUCLEOTIDE SEQUENCE [LARGE SCALE GENOMIC DNA]</scope>
    <source>
        <strain evidence="3">KIB-2018</strain>
        <tissue evidence="3">Leaf</tissue>
    </source>
</reference>
<proteinExistence type="predicted"/>
<feature type="domain" description="DUF2470" evidence="2">
    <location>
        <begin position="433"/>
        <end position="480"/>
    </location>
</feature>
<dbReference type="PANTHER" id="PTHR13343">
    <property type="entry name" value="CREG1 PROTEIN"/>
    <property type="match status" value="1"/>
</dbReference>
<feature type="compositionally biased region" description="Polar residues" evidence="1">
    <location>
        <begin position="106"/>
        <end position="115"/>
    </location>
</feature>